<dbReference type="VEuPathDB" id="FungiDB:HpaG813850"/>
<dbReference type="AlphaFoldDB" id="M4C432"/>
<reference evidence="2" key="1">
    <citation type="journal article" date="2010" name="Science">
        <title>Signatures of adaptation to obligate biotrophy in the Hyaloperonospora arabidopsidis genome.</title>
        <authorList>
            <person name="Baxter L."/>
            <person name="Tripathy S."/>
            <person name="Ishaque N."/>
            <person name="Boot N."/>
            <person name="Cabral A."/>
            <person name="Kemen E."/>
            <person name="Thines M."/>
            <person name="Ah-Fong A."/>
            <person name="Anderson R."/>
            <person name="Badejoko W."/>
            <person name="Bittner-Eddy P."/>
            <person name="Boore J.L."/>
            <person name="Chibucos M.C."/>
            <person name="Coates M."/>
            <person name="Dehal P."/>
            <person name="Delehaunty K."/>
            <person name="Dong S."/>
            <person name="Downton P."/>
            <person name="Dumas B."/>
            <person name="Fabro G."/>
            <person name="Fronick C."/>
            <person name="Fuerstenberg S.I."/>
            <person name="Fulton L."/>
            <person name="Gaulin E."/>
            <person name="Govers F."/>
            <person name="Hughes L."/>
            <person name="Humphray S."/>
            <person name="Jiang R.H."/>
            <person name="Judelson H."/>
            <person name="Kamoun S."/>
            <person name="Kyung K."/>
            <person name="Meijer H."/>
            <person name="Minx P."/>
            <person name="Morris P."/>
            <person name="Nelson J."/>
            <person name="Phuntumart V."/>
            <person name="Qutob D."/>
            <person name="Rehmany A."/>
            <person name="Rougon-Cardoso A."/>
            <person name="Ryden P."/>
            <person name="Torto-Alalibo T."/>
            <person name="Studholme D."/>
            <person name="Wang Y."/>
            <person name="Win J."/>
            <person name="Wood J."/>
            <person name="Clifton S.W."/>
            <person name="Rogers J."/>
            <person name="Van den Ackerveken G."/>
            <person name="Jones J.D."/>
            <person name="McDowell J.M."/>
            <person name="Beynon J."/>
            <person name="Tyler B.M."/>
        </authorList>
    </citation>
    <scope>NUCLEOTIDE SEQUENCE [LARGE SCALE GENOMIC DNA]</scope>
    <source>
        <strain evidence="2">Emoy2</strain>
    </source>
</reference>
<dbReference type="HOGENOM" id="CLU_2817926_0_0_1"/>
<dbReference type="EMBL" id="JH598197">
    <property type="status" value="NOT_ANNOTATED_CDS"/>
    <property type="molecule type" value="Genomic_DNA"/>
</dbReference>
<sequence>MMHHRFLNCQPPEMQSVLDNKANLPLHHCHRHYSLATHCNPQPLLLLLPQQKFWIAYSLEPVCAIKA</sequence>
<reference evidence="1" key="2">
    <citation type="submission" date="2015-06" db="UniProtKB">
        <authorList>
            <consortium name="EnsemblProtists"/>
        </authorList>
    </citation>
    <scope>IDENTIFICATION</scope>
    <source>
        <strain evidence="1">Emoy2</strain>
    </source>
</reference>
<organism evidence="1 2">
    <name type="scientific">Hyaloperonospora arabidopsidis (strain Emoy2)</name>
    <name type="common">Downy mildew agent</name>
    <name type="synonym">Peronospora arabidopsidis</name>
    <dbReference type="NCBI Taxonomy" id="559515"/>
    <lineage>
        <taxon>Eukaryota</taxon>
        <taxon>Sar</taxon>
        <taxon>Stramenopiles</taxon>
        <taxon>Oomycota</taxon>
        <taxon>Peronosporomycetes</taxon>
        <taxon>Peronosporales</taxon>
        <taxon>Peronosporaceae</taxon>
        <taxon>Hyaloperonospora</taxon>
    </lineage>
</organism>
<name>M4C432_HYAAE</name>
<accession>M4C432</accession>
<dbReference type="InParanoid" id="M4C432"/>
<evidence type="ECO:0000313" key="2">
    <source>
        <dbReference type="Proteomes" id="UP000011713"/>
    </source>
</evidence>
<protein>
    <submittedName>
        <fullName evidence="1">Uncharacterized protein</fullName>
    </submittedName>
</protein>
<evidence type="ECO:0000313" key="1">
    <source>
        <dbReference type="EnsemblProtists" id="HpaP813850"/>
    </source>
</evidence>
<dbReference type="EnsemblProtists" id="HpaT813850">
    <property type="protein sequence ID" value="HpaP813850"/>
    <property type="gene ID" value="HpaG813850"/>
</dbReference>
<keyword evidence="2" id="KW-1185">Reference proteome</keyword>
<proteinExistence type="predicted"/>
<dbReference type="Proteomes" id="UP000011713">
    <property type="component" value="Unassembled WGS sequence"/>
</dbReference>